<organism evidence="1 2">
    <name type="scientific">Mycobacterium phage LittleE</name>
    <dbReference type="NCBI Taxonomy" id="2922212"/>
    <lineage>
        <taxon>Viruses</taxon>
        <taxon>Duplodnaviria</taxon>
        <taxon>Heunggongvirae</taxon>
        <taxon>Uroviricota</taxon>
        <taxon>Caudoviricetes</taxon>
        <taxon>Omegavirus</taxon>
        <taxon>Omegavirus littlee</taxon>
    </lineage>
</organism>
<gene>
    <name evidence="1" type="primary">100</name>
    <name evidence="1" type="ORF">LITTLEE_100</name>
</gene>
<dbReference type="GeneID" id="40233757"/>
<name>G1D3Y5_9CAUD</name>
<sequence>MTDSTMLREAAIKKLMDIQAICKCELANERMGHRAIHLAQEILDIIKGE</sequence>
<evidence type="ECO:0000313" key="1">
    <source>
        <dbReference type="EMBL" id="AEK09481.1"/>
    </source>
</evidence>
<reference evidence="1 2" key="1">
    <citation type="journal article" date="2012" name="J. Virol.">
        <title>Complete Genome Sequences of 138 Mycobacteriophages.</title>
        <authorList>
            <consortium name="the Science Education Alliance Phage Hunters Advancing Genomics and Evolutionary Science Program"/>
            <consortium name="the KwaZulu-Natal Research Institute for Tuberculosis and HIV Mycobacterial Genetics Course Students"/>
            <consortium name="the Phage Hunters Integrating Research and Education Program"/>
            <person name="Hatfull G.F."/>
        </authorList>
    </citation>
    <scope>NUCLEOTIDE SEQUENCE [LARGE SCALE GENOMIC DNA]</scope>
    <source>
        <strain evidence="1">LittleE</strain>
    </source>
</reference>
<dbReference type="RefSeq" id="YP_009637011.1">
    <property type="nucleotide sequence ID" value="NC_042322.1"/>
</dbReference>
<evidence type="ECO:0000313" key="2">
    <source>
        <dbReference type="Proteomes" id="UP000008414"/>
    </source>
</evidence>
<accession>G1D3Y5</accession>
<dbReference type="EMBL" id="JF937101">
    <property type="protein sequence ID" value="AEK09481.1"/>
    <property type="molecule type" value="Genomic_DNA"/>
</dbReference>
<dbReference type="Proteomes" id="UP000008414">
    <property type="component" value="Segment"/>
</dbReference>
<dbReference type="OrthoDB" id="26038at10239"/>
<keyword evidence="2" id="KW-1185">Reference proteome</keyword>
<protein>
    <submittedName>
        <fullName evidence="1">Uncharacterized protein</fullName>
    </submittedName>
</protein>
<proteinExistence type="predicted"/>